<name>A0A8J3XIX5_9ACTN</name>
<gene>
    <name evidence="1" type="ORF">Pph01_78320</name>
</gene>
<keyword evidence="2" id="KW-1185">Reference proteome</keyword>
<dbReference type="AlphaFoldDB" id="A0A8J3XIX5"/>
<organism evidence="1 2">
    <name type="scientific">Planotetraspora phitsanulokensis</name>
    <dbReference type="NCBI Taxonomy" id="575192"/>
    <lineage>
        <taxon>Bacteria</taxon>
        <taxon>Bacillati</taxon>
        <taxon>Actinomycetota</taxon>
        <taxon>Actinomycetes</taxon>
        <taxon>Streptosporangiales</taxon>
        <taxon>Streptosporangiaceae</taxon>
        <taxon>Planotetraspora</taxon>
    </lineage>
</organism>
<reference evidence="1 2" key="1">
    <citation type="submission" date="2021-01" db="EMBL/GenBank/DDBJ databases">
        <title>Whole genome shotgun sequence of Planotetraspora phitsanulokensis NBRC 104273.</title>
        <authorList>
            <person name="Komaki H."/>
            <person name="Tamura T."/>
        </authorList>
    </citation>
    <scope>NUCLEOTIDE SEQUENCE [LARGE SCALE GENOMIC DNA]</scope>
    <source>
        <strain evidence="1 2">NBRC 104273</strain>
    </source>
</reference>
<comment type="caution">
    <text evidence="1">The sequence shown here is derived from an EMBL/GenBank/DDBJ whole genome shotgun (WGS) entry which is preliminary data.</text>
</comment>
<protein>
    <submittedName>
        <fullName evidence="1">Uncharacterized protein</fullName>
    </submittedName>
</protein>
<sequence length="184" mass="20318">MNDRPLLTKAQRGEVEGILLDILGRYPISPDAVSHVMANFDAELENWAGPDWFTLLYTGWRGADRDRVREDLLMVRNMVGPMRLIVGFDPKKRTPAGGDMHAYDWGMEAPGVIVETRPAPWHLEVLRRGSAGPYRNGLMLGLALARGLDNVGVLAHLHPESRGAAGTAAYAEDLGLKVWKRPAI</sequence>
<dbReference type="RefSeq" id="WP_204078242.1">
    <property type="nucleotide sequence ID" value="NZ_BAABHI010000057.1"/>
</dbReference>
<evidence type="ECO:0000313" key="2">
    <source>
        <dbReference type="Proteomes" id="UP000622547"/>
    </source>
</evidence>
<dbReference type="Proteomes" id="UP000622547">
    <property type="component" value="Unassembled WGS sequence"/>
</dbReference>
<dbReference type="EMBL" id="BOOP01000048">
    <property type="protein sequence ID" value="GII42829.1"/>
    <property type="molecule type" value="Genomic_DNA"/>
</dbReference>
<evidence type="ECO:0000313" key="1">
    <source>
        <dbReference type="EMBL" id="GII42829.1"/>
    </source>
</evidence>
<accession>A0A8J3XIX5</accession>
<proteinExistence type="predicted"/>